<keyword evidence="2" id="KW-1185">Reference proteome</keyword>
<evidence type="ECO:0000313" key="2">
    <source>
        <dbReference type="Proteomes" id="UP000266723"/>
    </source>
</evidence>
<gene>
    <name evidence="1" type="ORF">DY000_02012403</name>
</gene>
<protein>
    <submittedName>
        <fullName evidence="1">Uncharacterized protein</fullName>
    </submittedName>
</protein>
<proteinExistence type="predicted"/>
<organism evidence="1 2">
    <name type="scientific">Brassica cretica</name>
    <name type="common">Mustard</name>
    <dbReference type="NCBI Taxonomy" id="69181"/>
    <lineage>
        <taxon>Eukaryota</taxon>
        <taxon>Viridiplantae</taxon>
        <taxon>Streptophyta</taxon>
        <taxon>Embryophyta</taxon>
        <taxon>Tracheophyta</taxon>
        <taxon>Spermatophyta</taxon>
        <taxon>Magnoliopsida</taxon>
        <taxon>eudicotyledons</taxon>
        <taxon>Gunneridae</taxon>
        <taxon>Pentapetalae</taxon>
        <taxon>rosids</taxon>
        <taxon>malvids</taxon>
        <taxon>Brassicales</taxon>
        <taxon>Brassicaceae</taxon>
        <taxon>Brassiceae</taxon>
        <taxon>Brassica</taxon>
    </lineage>
</organism>
<reference evidence="1 2" key="1">
    <citation type="journal article" date="2020" name="BMC Genomics">
        <title>Intraspecific diversification of the crop wild relative Brassica cretica Lam. using demographic model selection.</title>
        <authorList>
            <person name="Kioukis A."/>
            <person name="Michalopoulou V.A."/>
            <person name="Briers L."/>
            <person name="Pirintsos S."/>
            <person name="Studholme D.J."/>
            <person name="Pavlidis P."/>
            <person name="Sarris P.F."/>
        </authorList>
    </citation>
    <scope>NUCLEOTIDE SEQUENCE [LARGE SCALE GENOMIC DNA]</scope>
    <source>
        <strain evidence="2">cv. PFS-1207/04</strain>
    </source>
</reference>
<comment type="caution">
    <text evidence="1">The sequence shown here is derived from an EMBL/GenBank/DDBJ whole genome shotgun (WGS) entry which is preliminary data.</text>
</comment>
<accession>A0ABQ7D9M0</accession>
<dbReference type="Proteomes" id="UP000266723">
    <property type="component" value="Unassembled WGS sequence"/>
</dbReference>
<sequence length="93" mass="10539">MAVVVSMMTQLVSSNCSNLSYFLTGSCSLNSREHNSCSHKDTDHIFDDQNKPIHTILFKDNVYGFGDDNSRSVTVEVFFRSDEGHFGNRKSKR</sequence>
<dbReference type="EMBL" id="QGKV02000759">
    <property type="protein sequence ID" value="KAF3567720.1"/>
    <property type="molecule type" value="Genomic_DNA"/>
</dbReference>
<name>A0ABQ7D9M0_BRACR</name>
<evidence type="ECO:0000313" key="1">
    <source>
        <dbReference type="EMBL" id="KAF3567720.1"/>
    </source>
</evidence>